<evidence type="ECO:0000259" key="1">
    <source>
        <dbReference type="Pfam" id="PF12867"/>
    </source>
</evidence>
<name>A0A0A2MRM3_9FLAO</name>
<dbReference type="Pfam" id="PF12867">
    <property type="entry name" value="DinB_2"/>
    <property type="match status" value="1"/>
</dbReference>
<keyword evidence="3" id="KW-1185">Reference proteome</keyword>
<gene>
    <name evidence="2" type="ORF">Q766_04535</name>
</gene>
<dbReference type="eggNOG" id="COG2318">
    <property type="taxonomic scope" value="Bacteria"/>
</dbReference>
<dbReference type="EMBL" id="JRLY01000002">
    <property type="protein sequence ID" value="KGO94201.1"/>
    <property type="molecule type" value="Genomic_DNA"/>
</dbReference>
<comment type="caution">
    <text evidence="2">The sequence shown here is derived from an EMBL/GenBank/DDBJ whole genome shotgun (WGS) entry which is preliminary data.</text>
</comment>
<proteinExistence type="predicted"/>
<dbReference type="RefSeq" id="WP_026990514.1">
    <property type="nucleotide sequence ID" value="NZ_AUGP01000017.1"/>
</dbReference>
<dbReference type="Proteomes" id="UP000030111">
    <property type="component" value="Unassembled WGS sequence"/>
</dbReference>
<evidence type="ECO:0000313" key="2">
    <source>
        <dbReference type="EMBL" id="KGO94201.1"/>
    </source>
</evidence>
<evidence type="ECO:0000313" key="3">
    <source>
        <dbReference type="Proteomes" id="UP000030111"/>
    </source>
</evidence>
<feature type="domain" description="DinB-like" evidence="1">
    <location>
        <begin position="8"/>
        <end position="159"/>
    </location>
</feature>
<dbReference type="STRING" id="1121898.GCA_000422725_01653"/>
<accession>A0A0A2MRM3</accession>
<dbReference type="Gene3D" id="1.20.120.450">
    <property type="entry name" value="dinb family like domain"/>
    <property type="match status" value="1"/>
</dbReference>
<dbReference type="OrthoDB" id="679284at2"/>
<reference evidence="2 3" key="1">
    <citation type="submission" date="2013-09" db="EMBL/GenBank/DDBJ databases">
        <authorList>
            <person name="Zeng Z."/>
            <person name="Chen C."/>
        </authorList>
    </citation>
    <scope>NUCLEOTIDE SEQUENCE [LARGE SCALE GENOMIC DNA]</scope>
    <source>
        <strain evidence="2 3">WB 4.1-42</strain>
    </source>
</reference>
<dbReference type="InterPro" id="IPR024775">
    <property type="entry name" value="DinB-like"/>
</dbReference>
<sequence>MSIQIINQLESALGETVALLSSFNEEQINKIPFEGSWTAAQVGRHLYKSEADIDQLFYAPAQPAGRQPDERAEGLKQILLDYSTKMKSPDFIIPEDMEFDKARLITSLAEANDKMLKAVSGTDLTDIAPLEDGNPLQGSTKLEVVHFITYHTMRHNHQINKIKEIVQ</sequence>
<protein>
    <recommendedName>
        <fullName evidence="1">DinB-like domain-containing protein</fullName>
    </recommendedName>
</protein>
<dbReference type="AlphaFoldDB" id="A0A0A2MRM3"/>
<organism evidence="2 3">
    <name type="scientific">Flavobacterium subsaxonicum WB 4.1-42 = DSM 21790</name>
    <dbReference type="NCBI Taxonomy" id="1121898"/>
    <lineage>
        <taxon>Bacteria</taxon>
        <taxon>Pseudomonadati</taxon>
        <taxon>Bacteroidota</taxon>
        <taxon>Flavobacteriia</taxon>
        <taxon>Flavobacteriales</taxon>
        <taxon>Flavobacteriaceae</taxon>
        <taxon>Flavobacterium</taxon>
    </lineage>
</organism>
<dbReference type="InterPro" id="IPR034660">
    <property type="entry name" value="DinB/YfiT-like"/>
</dbReference>
<dbReference type="SUPFAM" id="SSF109854">
    <property type="entry name" value="DinB/YfiT-like putative metalloenzymes"/>
    <property type="match status" value="1"/>
</dbReference>